<evidence type="ECO:0000313" key="4">
    <source>
        <dbReference type="EMBL" id="KKL18957.1"/>
    </source>
</evidence>
<protein>
    <recommendedName>
        <fullName evidence="3">Luciferase-like domain-containing protein</fullName>
    </recommendedName>
</protein>
<reference evidence="4" key="1">
    <citation type="journal article" date="2015" name="Nature">
        <title>Complex archaea that bridge the gap between prokaryotes and eukaryotes.</title>
        <authorList>
            <person name="Spang A."/>
            <person name="Saw J.H."/>
            <person name="Jorgensen S.L."/>
            <person name="Zaremba-Niedzwiedzka K."/>
            <person name="Martijn J."/>
            <person name="Lind A.E."/>
            <person name="van Eijk R."/>
            <person name="Schleper C."/>
            <person name="Guy L."/>
            <person name="Ettema T.J."/>
        </authorList>
    </citation>
    <scope>NUCLEOTIDE SEQUENCE</scope>
</reference>
<accession>A0A0F9BYC4</accession>
<dbReference type="AlphaFoldDB" id="A0A0F9BYC4"/>
<dbReference type="CDD" id="cd00347">
    <property type="entry name" value="Flavin_utilizing_monoxygenases"/>
    <property type="match status" value="1"/>
</dbReference>
<dbReference type="PANTHER" id="PTHR30137">
    <property type="entry name" value="LUCIFERASE-LIKE MONOOXYGENASE"/>
    <property type="match status" value="1"/>
</dbReference>
<dbReference type="InterPro" id="IPR011251">
    <property type="entry name" value="Luciferase-like_dom"/>
</dbReference>
<evidence type="ECO:0000259" key="3">
    <source>
        <dbReference type="Pfam" id="PF00296"/>
    </source>
</evidence>
<dbReference type="Pfam" id="PF00296">
    <property type="entry name" value="Bac_luciferase"/>
    <property type="match status" value="1"/>
</dbReference>
<dbReference type="SUPFAM" id="SSF51679">
    <property type="entry name" value="Bacterial luciferase-like"/>
    <property type="match status" value="1"/>
</dbReference>
<dbReference type="InterPro" id="IPR036661">
    <property type="entry name" value="Luciferase-like_sf"/>
</dbReference>
<dbReference type="EMBL" id="LAZR01038664">
    <property type="protein sequence ID" value="KKL18957.1"/>
    <property type="molecule type" value="Genomic_DNA"/>
</dbReference>
<dbReference type="PANTHER" id="PTHR30137:SF8">
    <property type="entry name" value="BLR5498 PROTEIN"/>
    <property type="match status" value="1"/>
</dbReference>
<dbReference type="Gene3D" id="3.20.20.30">
    <property type="entry name" value="Luciferase-like domain"/>
    <property type="match status" value="1"/>
</dbReference>
<name>A0A0F9BYC4_9ZZZZ</name>
<feature type="domain" description="Luciferase-like" evidence="3">
    <location>
        <begin position="14"/>
        <end position="330"/>
    </location>
</feature>
<dbReference type="GO" id="GO:0016705">
    <property type="term" value="F:oxidoreductase activity, acting on paired donors, with incorporation or reduction of molecular oxygen"/>
    <property type="evidence" value="ECO:0007669"/>
    <property type="project" value="InterPro"/>
</dbReference>
<keyword evidence="1" id="KW-0560">Oxidoreductase</keyword>
<keyword evidence="2" id="KW-0503">Monooxygenase</keyword>
<sequence>MKFGIIYELQMQKPWDGDSEYRTYHDALEQIELADKLGFDYVWEVEHHFLAEYSHSSAPEVFLAAASQRTKNIRLGHGIALLPYPFNHPIRVAERAAVLDIVSNGRVDLGTGRSITEQELEGFGIDPGDSRSMWDEAVRMIPKMWTQETFSWEGDHFVVPPRNVIPKPVQKPHPPMWMACTQPDSFRLAGEYGLGALSFGFIAPGVLEASLNIYREKVKDAQPVGEFVNNQFAATTMALIAPTDEEAIEYGKPGADFFGESIASLFIPWAKKKDVPESYQYYQTLAKMAEQRLRERPSFEEQFESGALCMGSVERCRKVVQHYADTGIDQLIVMCQVGRIPHEKVMQTIRLLGEEIIPAYQ</sequence>
<organism evidence="4">
    <name type="scientific">marine sediment metagenome</name>
    <dbReference type="NCBI Taxonomy" id="412755"/>
    <lineage>
        <taxon>unclassified sequences</taxon>
        <taxon>metagenomes</taxon>
        <taxon>ecological metagenomes</taxon>
    </lineage>
</organism>
<evidence type="ECO:0000256" key="1">
    <source>
        <dbReference type="ARBA" id="ARBA00023002"/>
    </source>
</evidence>
<dbReference type="GO" id="GO:0004497">
    <property type="term" value="F:monooxygenase activity"/>
    <property type="evidence" value="ECO:0007669"/>
    <property type="project" value="UniProtKB-KW"/>
</dbReference>
<evidence type="ECO:0000256" key="2">
    <source>
        <dbReference type="ARBA" id="ARBA00023033"/>
    </source>
</evidence>
<dbReference type="GO" id="GO:0005829">
    <property type="term" value="C:cytosol"/>
    <property type="evidence" value="ECO:0007669"/>
    <property type="project" value="TreeGrafter"/>
</dbReference>
<dbReference type="InterPro" id="IPR050766">
    <property type="entry name" value="Bact_Lucif_Oxidored"/>
</dbReference>
<comment type="caution">
    <text evidence="4">The sequence shown here is derived from an EMBL/GenBank/DDBJ whole genome shotgun (WGS) entry which is preliminary data.</text>
</comment>
<gene>
    <name evidence="4" type="ORF">LCGC14_2470290</name>
</gene>
<proteinExistence type="predicted"/>